<dbReference type="PROSITE" id="PS51257">
    <property type="entry name" value="PROKAR_LIPOPROTEIN"/>
    <property type="match status" value="1"/>
</dbReference>
<dbReference type="Pfam" id="PF14092">
    <property type="entry name" value="DUF4270"/>
    <property type="match status" value="1"/>
</dbReference>
<organism evidence="2 3">
    <name type="scientific">Pedobacter ginsengisoli</name>
    <dbReference type="NCBI Taxonomy" id="363852"/>
    <lineage>
        <taxon>Bacteria</taxon>
        <taxon>Pseudomonadati</taxon>
        <taxon>Bacteroidota</taxon>
        <taxon>Sphingobacteriia</taxon>
        <taxon>Sphingobacteriales</taxon>
        <taxon>Sphingobacteriaceae</taxon>
        <taxon>Pedobacter</taxon>
    </lineage>
</organism>
<feature type="signal peptide" evidence="1">
    <location>
        <begin position="1"/>
        <end position="24"/>
    </location>
</feature>
<proteinExistence type="predicted"/>
<evidence type="ECO:0000313" key="2">
    <source>
        <dbReference type="EMBL" id="ATP58478.1"/>
    </source>
</evidence>
<feature type="chain" id="PRO_5013615314" description="DUF4270 domain-containing protein" evidence="1">
    <location>
        <begin position="25"/>
        <end position="481"/>
    </location>
</feature>
<reference evidence="2 3" key="1">
    <citation type="submission" date="2017-10" db="EMBL/GenBank/DDBJ databases">
        <title>Whole genome of Pedobacter ginsengisoli T01R-27 isolated from tomato rhizosphere.</title>
        <authorList>
            <person name="Weon H.-Y."/>
            <person name="Lee S.A."/>
            <person name="Sang M.K."/>
            <person name="Song J."/>
        </authorList>
    </citation>
    <scope>NUCLEOTIDE SEQUENCE [LARGE SCALE GENOMIC DNA]</scope>
    <source>
        <strain evidence="2 3">T01R-27</strain>
    </source>
</reference>
<protein>
    <recommendedName>
        <fullName evidence="4">DUF4270 domain-containing protein</fullName>
    </recommendedName>
</protein>
<dbReference type="OrthoDB" id="1466062at2"/>
<dbReference type="Proteomes" id="UP000223749">
    <property type="component" value="Chromosome"/>
</dbReference>
<dbReference type="AlphaFoldDB" id="A0A2D1UA25"/>
<dbReference type="RefSeq" id="WP_099440378.1">
    <property type="nucleotide sequence ID" value="NZ_CP024091.1"/>
</dbReference>
<gene>
    <name evidence="2" type="ORF">CPT03_19430</name>
</gene>
<name>A0A2D1UA25_9SPHI</name>
<accession>A0A2D1UA25</accession>
<dbReference type="InterPro" id="IPR025366">
    <property type="entry name" value="DUF4270"/>
</dbReference>
<keyword evidence="1" id="KW-0732">Signal</keyword>
<evidence type="ECO:0008006" key="4">
    <source>
        <dbReference type="Google" id="ProtNLM"/>
    </source>
</evidence>
<keyword evidence="3" id="KW-1185">Reference proteome</keyword>
<evidence type="ECO:0000256" key="1">
    <source>
        <dbReference type="SAM" id="SignalP"/>
    </source>
</evidence>
<sequence length="481" mass="51748">MKFIKLDLLTLLIGLFLFASCKDANTIGLTPEGENPIKGVLDNTVLVDSKTVLDSATASIGLARHPLGYISGDATFGTTEASLSMTVSLPSNSYNFGGIPSVDSAILVLPYSTQFYGDTTTSVYSLNVHQLKDDLSLQKIFLSNKVWPVETELVGSLTAKIKPKTPFKITDIVNGKPDTLKTVAPQLRIKLSNAFIQEHILNVDSALRSTNTKFSAIFKGLQVSVNKTASTGPGGIMFINFGGTDANLQIYYKKQVGTSVIEKDTVSVNFPISSTSGPIAATVKHDYTGTPIKAQLDAPTASFDVTYLQALAGVRNKISFPGLNAFIEKVKAGNANARIVINRAELVVNLKSGTDVSPWNAAQRLSLYRLDIAGQRANIPDGDGPTQANPQPLDTYAGSEAAFGGFYDVTNKRYIFTVTSYLQAIIDNKTKDYGTYLAPSSLTEYNLYPSLTSGARSIINTATPATGEKGIKLNIYYMRVD</sequence>
<dbReference type="EMBL" id="CP024091">
    <property type="protein sequence ID" value="ATP58478.1"/>
    <property type="molecule type" value="Genomic_DNA"/>
</dbReference>
<dbReference type="KEGG" id="pgs:CPT03_19430"/>
<evidence type="ECO:0000313" key="3">
    <source>
        <dbReference type="Proteomes" id="UP000223749"/>
    </source>
</evidence>